<dbReference type="FunFam" id="2.60.40.10:FF:000028">
    <property type="entry name" value="Neuronal cell adhesion molecule"/>
    <property type="match status" value="1"/>
</dbReference>
<dbReference type="EMBL" id="CACRXK020002669">
    <property type="protein sequence ID" value="CAB3995461.1"/>
    <property type="molecule type" value="Genomic_DNA"/>
</dbReference>
<dbReference type="AlphaFoldDB" id="A0A6S7HJJ5"/>
<dbReference type="Pfam" id="PF07645">
    <property type="entry name" value="EGF_CA"/>
    <property type="match status" value="1"/>
</dbReference>
<dbReference type="SMART" id="SM00060">
    <property type="entry name" value="FN3"/>
    <property type="match status" value="1"/>
</dbReference>
<evidence type="ECO:0000313" key="6">
    <source>
        <dbReference type="Proteomes" id="UP001152795"/>
    </source>
</evidence>
<dbReference type="OrthoDB" id="5982258at2759"/>
<reference evidence="5" key="1">
    <citation type="submission" date="2020-04" db="EMBL/GenBank/DDBJ databases">
        <authorList>
            <person name="Alioto T."/>
            <person name="Alioto T."/>
            <person name="Gomez Garrido J."/>
        </authorList>
    </citation>
    <scope>NUCLEOTIDE SEQUENCE</scope>
    <source>
        <strain evidence="5">A484AB</strain>
    </source>
</reference>
<accession>A0A6S7HJJ5</accession>
<sequence>MITFTSQNHYKKYLKDINECLTSPCHSQAVCTNIPGNFSCTCNTGTYCVVPSAPPLNVTTHSRGKTLLVVSWQAPDKRLWDGELTGYQVCYSTLESDRNAKCLMTATFLYTISKLHPSTKYFVTVSAGTRAGYGNKSLEVSTITNGEPVNPAGMSYSTVNVTITKPAQYIKEVMVIVQNATSSQTPSEDIQTKDLKPYQANIKGPYVTAYLKADNLPLTIVIGDGKEYNFEKVKYSNQPLKQNSHYIVFLRFFESQ</sequence>
<dbReference type="CDD" id="cd00063">
    <property type="entry name" value="FN3"/>
    <property type="match status" value="1"/>
</dbReference>
<gene>
    <name evidence="5" type="ORF">PACLA_8A020801</name>
</gene>
<comment type="caution">
    <text evidence="4">Lacks conserved residue(s) required for the propagation of feature annotation.</text>
</comment>
<evidence type="ECO:0000256" key="2">
    <source>
        <dbReference type="ARBA" id="ARBA00022737"/>
    </source>
</evidence>
<dbReference type="SUPFAM" id="SSF57196">
    <property type="entry name" value="EGF/Laminin"/>
    <property type="match status" value="1"/>
</dbReference>
<keyword evidence="2" id="KW-0677">Repeat</keyword>
<keyword evidence="6" id="KW-1185">Reference proteome</keyword>
<dbReference type="InterPro" id="IPR003961">
    <property type="entry name" value="FN3_dom"/>
</dbReference>
<organism evidence="5 6">
    <name type="scientific">Paramuricea clavata</name>
    <name type="common">Red gorgonian</name>
    <name type="synonym">Violescent sea-whip</name>
    <dbReference type="NCBI Taxonomy" id="317549"/>
    <lineage>
        <taxon>Eukaryota</taxon>
        <taxon>Metazoa</taxon>
        <taxon>Cnidaria</taxon>
        <taxon>Anthozoa</taxon>
        <taxon>Octocorallia</taxon>
        <taxon>Malacalcyonacea</taxon>
        <taxon>Plexauridae</taxon>
        <taxon>Paramuricea</taxon>
    </lineage>
</organism>
<keyword evidence="3" id="KW-1015">Disulfide bond</keyword>
<dbReference type="InterPro" id="IPR001881">
    <property type="entry name" value="EGF-like_Ca-bd_dom"/>
</dbReference>
<comment type="caution">
    <text evidence="5">The sequence shown here is derived from an EMBL/GenBank/DDBJ whole genome shotgun (WGS) entry which is preliminary data.</text>
</comment>
<evidence type="ECO:0000256" key="1">
    <source>
        <dbReference type="ARBA" id="ARBA00022536"/>
    </source>
</evidence>
<dbReference type="Proteomes" id="UP001152795">
    <property type="component" value="Unassembled WGS sequence"/>
</dbReference>
<dbReference type="InterPro" id="IPR000152">
    <property type="entry name" value="EGF-type_Asp/Asn_hydroxyl_site"/>
</dbReference>
<dbReference type="PROSITE" id="PS50026">
    <property type="entry name" value="EGF_3"/>
    <property type="match status" value="1"/>
</dbReference>
<dbReference type="PROSITE" id="PS50853">
    <property type="entry name" value="FN3"/>
    <property type="match status" value="1"/>
</dbReference>
<dbReference type="InterPro" id="IPR049883">
    <property type="entry name" value="NOTCH1_EGF-like"/>
</dbReference>
<keyword evidence="5" id="KW-0675">Receptor</keyword>
<dbReference type="PROSITE" id="PS00010">
    <property type="entry name" value="ASX_HYDROXYL"/>
    <property type="match status" value="1"/>
</dbReference>
<dbReference type="Gene3D" id="2.60.40.10">
    <property type="entry name" value="Immunoglobulins"/>
    <property type="match status" value="1"/>
</dbReference>
<evidence type="ECO:0000256" key="3">
    <source>
        <dbReference type="ARBA" id="ARBA00023157"/>
    </source>
</evidence>
<dbReference type="InterPro" id="IPR013783">
    <property type="entry name" value="Ig-like_fold"/>
</dbReference>
<dbReference type="InterPro" id="IPR036116">
    <property type="entry name" value="FN3_sf"/>
</dbReference>
<dbReference type="Pfam" id="PF00041">
    <property type="entry name" value="fn3"/>
    <property type="match status" value="1"/>
</dbReference>
<dbReference type="PANTHER" id="PTHR24051">
    <property type="entry name" value="SUSHI DOMAIN-CONTAINING PROTEIN 1"/>
    <property type="match status" value="1"/>
</dbReference>
<name>A0A6S7HJJ5_PARCT</name>
<dbReference type="InterPro" id="IPR051622">
    <property type="entry name" value="R-tyr_protein_phosphatases"/>
</dbReference>
<feature type="non-terminal residue" evidence="5">
    <location>
        <position position="1"/>
    </location>
</feature>
<dbReference type="Gene3D" id="2.10.25.10">
    <property type="entry name" value="Laminin"/>
    <property type="match status" value="1"/>
</dbReference>
<dbReference type="InterPro" id="IPR018097">
    <property type="entry name" value="EGF_Ca-bd_CS"/>
</dbReference>
<dbReference type="InterPro" id="IPR000742">
    <property type="entry name" value="EGF"/>
</dbReference>
<dbReference type="PANTHER" id="PTHR24051:SF13">
    <property type="entry name" value="TYROSINE-PROTEIN KINASE RECEPTOR TIE-2-LIKE"/>
    <property type="match status" value="1"/>
</dbReference>
<dbReference type="GO" id="GO:0005509">
    <property type="term" value="F:calcium ion binding"/>
    <property type="evidence" value="ECO:0007669"/>
    <property type="project" value="InterPro"/>
</dbReference>
<keyword evidence="1 4" id="KW-0245">EGF-like domain</keyword>
<evidence type="ECO:0000256" key="4">
    <source>
        <dbReference type="PROSITE-ProRule" id="PRU00076"/>
    </source>
</evidence>
<proteinExistence type="predicted"/>
<dbReference type="SMART" id="SM00179">
    <property type="entry name" value="EGF_CA"/>
    <property type="match status" value="1"/>
</dbReference>
<dbReference type="SUPFAM" id="SSF49265">
    <property type="entry name" value="Fibronectin type III"/>
    <property type="match status" value="1"/>
</dbReference>
<dbReference type="PROSITE" id="PS01187">
    <property type="entry name" value="EGF_CA"/>
    <property type="match status" value="1"/>
</dbReference>
<dbReference type="CDD" id="cd00054">
    <property type="entry name" value="EGF_CA"/>
    <property type="match status" value="1"/>
</dbReference>
<protein>
    <submittedName>
        <fullName evidence="5">Receptor-type tyrosine- phosphatase delta isoform X1</fullName>
    </submittedName>
</protein>
<evidence type="ECO:0000313" key="5">
    <source>
        <dbReference type="EMBL" id="CAB3995461.1"/>
    </source>
</evidence>